<gene>
    <name evidence="6" type="ORF">LOD99_3768</name>
</gene>
<dbReference type="PANTHER" id="PTHR23339">
    <property type="entry name" value="TYROSINE SPECIFIC PROTEIN PHOSPHATASE AND DUAL SPECIFICITY PROTEIN PHOSPHATASE"/>
    <property type="match status" value="1"/>
</dbReference>
<dbReference type="PROSITE" id="PS50055">
    <property type="entry name" value="TYR_PHOSPHATASE_PTP"/>
    <property type="match status" value="1"/>
</dbReference>
<dbReference type="Gene3D" id="3.90.190.10">
    <property type="entry name" value="Protein tyrosine phosphatase superfamily"/>
    <property type="match status" value="1"/>
</dbReference>
<keyword evidence="7" id="KW-1185">Reference proteome</keyword>
<dbReference type="InterPro" id="IPR029021">
    <property type="entry name" value="Prot-tyrosine_phosphatase-like"/>
</dbReference>
<evidence type="ECO:0000313" key="7">
    <source>
        <dbReference type="Proteomes" id="UP001165289"/>
    </source>
</evidence>
<accession>A0AAV7JWX1</accession>
<name>A0AAV7JWX1_9METZ</name>
<dbReference type="Pfam" id="PF00782">
    <property type="entry name" value="DSPc"/>
    <property type="match status" value="1"/>
</dbReference>
<evidence type="ECO:0000259" key="5">
    <source>
        <dbReference type="PROSITE" id="PS50056"/>
    </source>
</evidence>
<sequence>MNSFPDLASRWYHSNTVMAIRKVAVGDNHCAIFCKGTNCKYEDPNFWRPDQMALQGSFSHWVTDDVMAMSRPTTRLIREYDFIGQLIGHGIRSIFCVQKPGEHSHCGRNLEPSGFSYNPQEVMDAGLYFYNFGWDDFGVPSMPMVLDMVRVVDFAISRGKVAIHCHAGLGRTGVLIACYIVYSRRLDGERAIEVVRTKRPGALQTAKQVELVLNYKQYMSKLWRVFAFCEEERFSLCEYLANQGELLHGIDWKKHKYIPKIVKFLCELLNKEFENFATNSDKRNFNPKHSNILSKSLQINSKELLLFEGEFNKTLDWGIIGELDSTTVWGLLLDWFYNLKYPILSQIEVLSIQRILAGKEGKPWEGLKNENAFNLLDYLTHFISTIQDNTDREHFISDISRVLVTVKGSVNDIQPPMPLATIPHPKMQSILPLCSANRDIKALTPRSMPKMEHYSEEMKTQIITDSFNSYLTNNNVNNTD</sequence>
<reference evidence="6 7" key="1">
    <citation type="journal article" date="2023" name="BMC Biol.">
        <title>The compact genome of the sponge Oopsacas minuta (Hexactinellida) is lacking key metazoan core genes.</title>
        <authorList>
            <person name="Santini S."/>
            <person name="Schenkelaars Q."/>
            <person name="Jourda C."/>
            <person name="Duchesne M."/>
            <person name="Belahbib H."/>
            <person name="Rocher C."/>
            <person name="Selva M."/>
            <person name="Riesgo A."/>
            <person name="Vervoort M."/>
            <person name="Leys S.P."/>
            <person name="Kodjabachian L."/>
            <person name="Le Bivic A."/>
            <person name="Borchiellini C."/>
            <person name="Claverie J.M."/>
            <person name="Renard E."/>
        </authorList>
    </citation>
    <scope>NUCLEOTIDE SEQUENCE [LARGE SCALE GENOMIC DNA]</scope>
    <source>
        <strain evidence="6">SPO-2</strain>
    </source>
</reference>
<dbReference type="PRINTS" id="PR00700">
    <property type="entry name" value="PRTYPHPHTASE"/>
</dbReference>
<dbReference type="InterPro" id="IPR000387">
    <property type="entry name" value="Tyr_Pase_dom"/>
</dbReference>
<dbReference type="AlphaFoldDB" id="A0AAV7JWX1"/>
<dbReference type="PROSITE" id="PS50056">
    <property type="entry name" value="TYR_PHOSPHATASE_2"/>
    <property type="match status" value="1"/>
</dbReference>
<feature type="domain" description="Tyrosine-protein phosphatase" evidence="3">
    <location>
        <begin position="57"/>
        <end position="224"/>
    </location>
</feature>
<keyword evidence="2" id="KW-0904">Protein phosphatase</keyword>
<evidence type="ECO:0000259" key="3">
    <source>
        <dbReference type="PROSITE" id="PS50054"/>
    </source>
</evidence>
<proteinExistence type="predicted"/>
<dbReference type="InterPro" id="IPR000242">
    <property type="entry name" value="PTP_cat"/>
</dbReference>
<dbReference type="PROSITE" id="PS50054">
    <property type="entry name" value="TYR_PHOSPHATASE_DUAL"/>
    <property type="match status" value="1"/>
</dbReference>
<keyword evidence="1" id="KW-0378">Hydrolase</keyword>
<dbReference type="Proteomes" id="UP001165289">
    <property type="component" value="Unassembled WGS sequence"/>
</dbReference>
<dbReference type="SUPFAM" id="SSF52799">
    <property type="entry name" value="(Phosphotyrosine protein) phosphatases II"/>
    <property type="match status" value="1"/>
</dbReference>
<organism evidence="6 7">
    <name type="scientific">Oopsacas minuta</name>
    <dbReference type="NCBI Taxonomy" id="111878"/>
    <lineage>
        <taxon>Eukaryota</taxon>
        <taxon>Metazoa</taxon>
        <taxon>Porifera</taxon>
        <taxon>Hexactinellida</taxon>
        <taxon>Hexasterophora</taxon>
        <taxon>Lyssacinosida</taxon>
        <taxon>Leucopsacidae</taxon>
        <taxon>Oopsacas</taxon>
    </lineage>
</organism>
<dbReference type="SMART" id="SM00195">
    <property type="entry name" value="DSPc"/>
    <property type="match status" value="1"/>
</dbReference>
<dbReference type="FunFam" id="3.90.190.10:FF:000157">
    <property type="entry name" value="Protein-tyrosine phosphatase"/>
    <property type="match status" value="1"/>
</dbReference>
<dbReference type="GO" id="GO:0004725">
    <property type="term" value="F:protein tyrosine phosphatase activity"/>
    <property type="evidence" value="ECO:0007669"/>
    <property type="project" value="InterPro"/>
</dbReference>
<evidence type="ECO:0000259" key="4">
    <source>
        <dbReference type="PROSITE" id="PS50055"/>
    </source>
</evidence>
<comment type="caution">
    <text evidence="6">The sequence shown here is derived from an EMBL/GenBank/DDBJ whole genome shotgun (WGS) entry which is preliminary data.</text>
</comment>
<dbReference type="SMART" id="SM00404">
    <property type="entry name" value="PTPc_motif"/>
    <property type="match status" value="1"/>
</dbReference>
<evidence type="ECO:0000256" key="2">
    <source>
        <dbReference type="ARBA" id="ARBA00022912"/>
    </source>
</evidence>
<dbReference type="InterPro" id="IPR020422">
    <property type="entry name" value="TYR_PHOSPHATASE_DUAL_dom"/>
</dbReference>
<feature type="domain" description="Tyrosine specific protein phosphatases" evidence="5">
    <location>
        <begin position="146"/>
        <end position="210"/>
    </location>
</feature>
<evidence type="ECO:0000256" key="1">
    <source>
        <dbReference type="ARBA" id="ARBA00022801"/>
    </source>
</evidence>
<protein>
    <submittedName>
        <fullName evidence="6">Protein tyrosine phosphatase domain-containing protein 1</fullName>
    </submittedName>
</protein>
<dbReference type="InterPro" id="IPR050561">
    <property type="entry name" value="PTP"/>
</dbReference>
<dbReference type="EMBL" id="JAKMXF010000288">
    <property type="protein sequence ID" value="KAI6653243.1"/>
    <property type="molecule type" value="Genomic_DNA"/>
</dbReference>
<feature type="domain" description="Tyrosine-protein phosphatase" evidence="4">
    <location>
        <begin position="127"/>
        <end position="212"/>
    </location>
</feature>
<dbReference type="InterPro" id="IPR016130">
    <property type="entry name" value="Tyr_Pase_AS"/>
</dbReference>
<dbReference type="InterPro" id="IPR000340">
    <property type="entry name" value="Dual-sp_phosphatase_cat-dom"/>
</dbReference>
<dbReference type="InterPro" id="IPR003595">
    <property type="entry name" value="Tyr_Pase_cat"/>
</dbReference>
<dbReference type="PROSITE" id="PS00383">
    <property type="entry name" value="TYR_PHOSPHATASE_1"/>
    <property type="match status" value="1"/>
</dbReference>
<evidence type="ECO:0000313" key="6">
    <source>
        <dbReference type="EMBL" id="KAI6653243.1"/>
    </source>
</evidence>